<accession>A0A285NCP2</accession>
<proteinExistence type="predicted"/>
<organism evidence="2 3">
    <name type="scientific">Cohaesibacter gelatinilyticus</name>
    <dbReference type="NCBI Taxonomy" id="372072"/>
    <lineage>
        <taxon>Bacteria</taxon>
        <taxon>Pseudomonadati</taxon>
        <taxon>Pseudomonadota</taxon>
        <taxon>Alphaproteobacteria</taxon>
        <taxon>Hyphomicrobiales</taxon>
        <taxon>Cohaesibacteraceae</taxon>
    </lineage>
</organism>
<keyword evidence="1" id="KW-0732">Signal</keyword>
<name>A0A285NCP2_9HYPH</name>
<feature type="signal peptide" evidence="1">
    <location>
        <begin position="1"/>
        <end position="25"/>
    </location>
</feature>
<keyword evidence="3" id="KW-1185">Reference proteome</keyword>
<gene>
    <name evidence="2" type="ORF">SAMN06265368_0752</name>
</gene>
<dbReference type="PANTHER" id="PTHR41247">
    <property type="entry name" value="HTH-TYPE TRANSCRIPTIONAL REPRESSOR YCNK"/>
    <property type="match status" value="1"/>
</dbReference>
<dbReference type="RefSeq" id="WP_097152047.1">
    <property type="nucleotide sequence ID" value="NZ_OBEL01000001.1"/>
</dbReference>
<sequence>MKRREFLTSAALGSLALIASNTISAAKGMVTPWDWTKKNGLTNHMPKDENPTDKEFEKYPRCTYCGMPRQKWSHTRHLIQYDDNSTEGTCSIHCASLSLGLNMDRNPKNIWVGDAGSDAKVKPLIKADEAHYVIDPSKPGTMASVSKWAYADKAKADAAGGEKVVGFDDALQAAYVDMGKNTLMIRKRRAEKRAHMMKKMKDMKSKKQ</sequence>
<dbReference type="Proteomes" id="UP000219439">
    <property type="component" value="Unassembled WGS sequence"/>
</dbReference>
<dbReference type="InterPro" id="IPR008719">
    <property type="entry name" value="N2O_reductase_NosL"/>
</dbReference>
<evidence type="ECO:0000313" key="2">
    <source>
        <dbReference type="EMBL" id="SNZ07235.1"/>
    </source>
</evidence>
<dbReference type="SUPFAM" id="SSF160387">
    <property type="entry name" value="NosL/MerB-like"/>
    <property type="match status" value="1"/>
</dbReference>
<dbReference type="OrthoDB" id="8564097at2"/>
<feature type="chain" id="PRO_5012063504" evidence="1">
    <location>
        <begin position="26"/>
        <end position="208"/>
    </location>
</feature>
<dbReference type="EMBL" id="OBEL01000001">
    <property type="protein sequence ID" value="SNZ07235.1"/>
    <property type="molecule type" value="Genomic_DNA"/>
</dbReference>
<dbReference type="PANTHER" id="PTHR41247:SF1">
    <property type="entry name" value="HTH-TYPE TRANSCRIPTIONAL REPRESSOR YCNK"/>
    <property type="match status" value="1"/>
</dbReference>
<evidence type="ECO:0000313" key="3">
    <source>
        <dbReference type="Proteomes" id="UP000219439"/>
    </source>
</evidence>
<reference evidence="2 3" key="1">
    <citation type="submission" date="2017-09" db="EMBL/GenBank/DDBJ databases">
        <authorList>
            <person name="Ehlers B."/>
            <person name="Leendertz F.H."/>
        </authorList>
    </citation>
    <scope>NUCLEOTIDE SEQUENCE [LARGE SCALE GENOMIC DNA]</scope>
    <source>
        <strain evidence="2 3">DSM 18289</strain>
    </source>
</reference>
<dbReference type="Pfam" id="PF05573">
    <property type="entry name" value="NosL"/>
    <property type="match status" value="1"/>
</dbReference>
<evidence type="ECO:0000256" key="1">
    <source>
        <dbReference type="SAM" id="SignalP"/>
    </source>
</evidence>
<protein>
    <submittedName>
        <fullName evidence="2">NosL protein</fullName>
    </submittedName>
</protein>
<dbReference type="AlphaFoldDB" id="A0A285NCP2"/>